<accession>A0AAU8KAG7</accession>
<gene>
    <name evidence="1" type="ORF">ABWK59_35600</name>
</gene>
<geneLocation type="plasmid" evidence="1">
    <name>punmamed1</name>
</geneLocation>
<dbReference type="KEGG" id="kcm:ABWK59_35600"/>
<evidence type="ECO:0000313" key="1">
    <source>
        <dbReference type="EMBL" id="XCM84289.1"/>
    </source>
</evidence>
<protein>
    <submittedName>
        <fullName evidence="1">Uncharacterized protein</fullName>
    </submittedName>
</protein>
<name>A0AAU8KAG7_9ACTN</name>
<proteinExistence type="predicted"/>
<organism evidence="1">
    <name type="scientific">Kitasatospora camelliae</name>
    <dbReference type="NCBI Taxonomy" id="3156397"/>
    <lineage>
        <taxon>Bacteria</taxon>
        <taxon>Bacillati</taxon>
        <taxon>Actinomycetota</taxon>
        <taxon>Actinomycetes</taxon>
        <taxon>Kitasatosporales</taxon>
        <taxon>Streptomycetaceae</taxon>
        <taxon>Kitasatospora</taxon>
    </lineage>
</organism>
<dbReference type="EMBL" id="CP159873">
    <property type="protein sequence ID" value="XCM84289.1"/>
    <property type="molecule type" value="Genomic_DNA"/>
</dbReference>
<keyword evidence="1" id="KW-0614">Plasmid</keyword>
<reference evidence="1" key="1">
    <citation type="submission" date="2024-06" db="EMBL/GenBank/DDBJ databases">
        <title>The genome sequences of Kitasatospora sp. strain HUAS MG31.</title>
        <authorList>
            <person name="Mo P."/>
        </authorList>
    </citation>
    <scope>NUCLEOTIDE SEQUENCE</scope>
    <source>
        <strain evidence="1">HUAS MG31</strain>
        <plasmid evidence="1">punmamed1</plasmid>
    </source>
</reference>
<dbReference type="AlphaFoldDB" id="A0AAU8KAG7"/>
<dbReference type="RefSeq" id="WP_354645227.1">
    <property type="nucleotide sequence ID" value="NZ_CP159873.1"/>
</dbReference>
<sequence length="212" mass="22684">MRISIGGEQVEVPGDLGTALLAGLRGERLVEPPQASDFDALVDLVARTSRLIQHLAVFREVAMSRADAVGAYSNRSALAMAGAMSASQLGRVLEGHGLPRDRRSGGVNLVSAFRTADDGLLHLAAEPDVADLPSFTLPFNPAQTVVEPTEFAGRELTFYYRPQVPIAVADLGRTAGYTLRDAEQGLIACVTERVFDALFGDPRLDPTRPNGR</sequence>